<gene>
    <name evidence="1" type="ORF">Cch02nite_37200</name>
</gene>
<proteinExistence type="predicted"/>
<protein>
    <submittedName>
        <fullName evidence="1">Uncharacterized protein</fullName>
    </submittedName>
</protein>
<sequence length="435" mass="49042">MAGKVAAHHLLPRPMHELPSPWNDLTPERRRRLEELPHTEANEQAALNALTAVLSDMPPASPGGWSDESWELYYRFRAECGHRLAQAMPAADLLTREGVIGVLREWAENTAGSVPDWWIEEQTDRIPGTWARAVLSVWAYDVLWWLKREPQDGRRIAAVAKRCIRAGLSAQDAVNLLHALGAPHGEKALLRVVRDAGVSEHHRAWAREWLIAIRRPGYDSRGRQQAYGEEPLLPPAVRELPHAWGSGFQWPSGLPETEENIARARAVLEACVPAVPVPEPAPALSWEGDEDEEPPAWLEVRSVMSRLMPYARQVTRERMTEAVRECALLGIPGTPQDPEGEQAQRFVRRWVTWISAWIAGEVFTWLGMYVDHHVRITPWAMELAERYARHGVAVEQAVAMLRWHDTVPRSSEALSRIAADDSLPPQVREAARTTL</sequence>
<evidence type="ECO:0000313" key="1">
    <source>
        <dbReference type="EMBL" id="GIF90276.1"/>
    </source>
</evidence>
<accession>A0A8J3JSH9</accession>
<reference evidence="1 2" key="1">
    <citation type="submission" date="2021-01" db="EMBL/GenBank/DDBJ databases">
        <title>Whole genome shotgun sequence of Catellatospora chokoriensis NBRC 107358.</title>
        <authorList>
            <person name="Komaki H."/>
            <person name="Tamura T."/>
        </authorList>
    </citation>
    <scope>NUCLEOTIDE SEQUENCE [LARGE SCALE GENOMIC DNA]</scope>
    <source>
        <strain evidence="1 2">NBRC 107358</strain>
    </source>
</reference>
<dbReference type="AlphaFoldDB" id="A0A8J3JSH9"/>
<dbReference type="RefSeq" id="WP_191839580.1">
    <property type="nucleotide sequence ID" value="NZ_BAAALB010000009.1"/>
</dbReference>
<dbReference type="EMBL" id="BONG01000021">
    <property type="protein sequence ID" value="GIF90276.1"/>
    <property type="molecule type" value="Genomic_DNA"/>
</dbReference>
<name>A0A8J3JSH9_9ACTN</name>
<comment type="caution">
    <text evidence="1">The sequence shown here is derived from an EMBL/GenBank/DDBJ whole genome shotgun (WGS) entry which is preliminary data.</text>
</comment>
<dbReference type="Proteomes" id="UP000619293">
    <property type="component" value="Unassembled WGS sequence"/>
</dbReference>
<evidence type="ECO:0000313" key="2">
    <source>
        <dbReference type="Proteomes" id="UP000619293"/>
    </source>
</evidence>
<organism evidence="1 2">
    <name type="scientific">Catellatospora chokoriensis</name>
    <dbReference type="NCBI Taxonomy" id="310353"/>
    <lineage>
        <taxon>Bacteria</taxon>
        <taxon>Bacillati</taxon>
        <taxon>Actinomycetota</taxon>
        <taxon>Actinomycetes</taxon>
        <taxon>Micromonosporales</taxon>
        <taxon>Micromonosporaceae</taxon>
        <taxon>Catellatospora</taxon>
    </lineage>
</organism>
<keyword evidence="2" id="KW-1185">Reference proteome</keyword>